<keyword evidence="1" id="KW-0812">Transmembrane</keyword>
<feature type="transmembrane region" description="Helical" evidence="1">
    <location>
        <begin position="7"/>
        <end position="30"/>
    </location>
</feature>
<evidence type="ECO:0008006" key="4">
    <source>
        <dbReference type="Google" id="ProtNLM"/>
    </source>
</evidence>
<keyword evidence="3" id="KW-1185">Reference proteome</keyword>
<accession>A0A0C1IS92</accession>
<dbReference type="OrthoDB" id="1048788at2"/>
<evidence type="ECO:0000313" key="3">
    <source>
        <dbReference type="Proteomes" id="UP000031408"/>
    </source>
</evidence>
<gene>
    <name evidence="2" type="ORF">OI18_17915</name>
</gene>
<feature type="transmembrane region" description="Helical" evidence="1">
    <location>
        <begin position="97"/>
        <end position="116"/>
    </location>
</feature>
<reference evidence="2 3" key="1">
    <citation type="submission" date="2014-11" db="EMBL/GenBank/DDBJ databases">
        <title>Genome sequence of Flavihumibacter solisilvae 3-3.</title>
        <authorList>
            <person name="Zhou G."/>
            <person name="Li M."/>
            <person name="Wang G."/>
        </authorList>
    </citation>
    <scope>NUCLEOTIDE SEQUENCE [LARGE SCALE GENOMIC DNA]</scope>
    <source>
        <strain evidence="2 3">3-3</strain>
    </source>
</reference>
<organism evidence="2 3">
    <name type="scientific">Flavihumibacter solisilvae</name>
    <dbReference type="NCBI Taxonomy" id="1349421"/>
    <lineage>
        <taxon>Bacteria</taxon>
        <taxon>Pseudomonadati</taxon>
        <taxon>Bacteroidota</taxon>
        <taxon>Chitinophagia</taxon>
        <taxon>Chitinophagales</taxon>
        <taxon>Chitinophagaceae</taxon>
        <taxon>Flavihumibacter</taxon>
    </lineage>
</organism>
<proteinExistence type="predicted"/>
<sequence>MVTQQKYRYIVLFSLLAVALAIKIFSWFPAAVERYYSQGIYPAISRMLRWLFGWVPFSMGDILYAIAGILIISAIWKLIRAIIQKRVNSSWLLRSGVRVMTWWLCIYIVFNLFWGLNYNRLGIAHQAGLEVTRYKTAELDTLVNLLIVRMNQLREVSLPERNPLLHKRTLFKNAFAAYSVPDGDAPFLRYGGQSVKPSIYSHVGNYLGFTGYYNPFTGEAQVNTTVPVFVQPFTTCHEIGHQMGYAKENEANLAGYLTASHSSRPAFKYSAYFDLYLYAIRDLYQRDSMRSLELFEQLSPGVKADISALRDFNLKHVGFMEPLVRSLYAQFLRVNQQPGGMMSYNQVVAMVIAYMRKYGKHAVCP</sequence>
<evidence type="ECO:0000256" key="1">
    <source>
        <dbReference type="SAM" id="Phobius"/>
    </source>
</evidence>
<keyword evidence="1" id="KW-0472">Membrane</keyword>
<dbReference type="InterPro" id="IPR024294">
    <property type="entry name" value="DUF3810"/>
</dbReference>
<dbReference type="EMBL" id="JSVC01000021">
    <property type="protein sequence ID" value="KIC93319.1"/>
    <property type="molecule type" value="Genomic_DNA"/>
</dbReference>
<dbReference type="Proteomes" id="UP000031408">
    <property type="component" value="Unassembled WGS sequence"/>
</dbReference>
<dbReference type="RefSeq" id="WP_039142643.1">
    <property type="nucleotide sequence ID" value="NZ_JSVC01000021.1"/>
</dbReference>
<feature type="transmembrane region" description="Helical" evidence="1">
    <location>
        <begin position="50"/>
        <end position="76"/>
    </location>
</feature>
<dbReference type="STRING" id="1349421.OI18_17915"/>
<dbReference type="AlphaFoldDB" id="A0A0C1IS92"/>
<evidence type="ECO:0000313" key="2">
    <source>
        <dbReference type="EMBL" id="KIC93319.1"/>
    </source>
</evidence>
<comment type="caution">
    <text evidence="2">The sequence shown here is derived from an EMBL/GenBank/DDBJ whole genome shotgun (WGS) entry which is preliminary data.</text>
</comment>
<keyword evidence="1" id="KW-1133">Transmembrane helix</keyword>
<name>A0A0C1IS92_9BACT</name>
<dbReference type="Pfam" id="PF12725">
    <property type="entry name" value="DUF3810"/>
    <property type="match status" value="1"/>
</dbReference>
<protein>
    <recommendedName>
        <fullName evidence="4">Amino acid permease</fullName>
    </recommendedName>
</protein>